<proteinExistence type="predicted"/>
<evidence type="ECO:0000313" key="1">
    <source>
        <dbReference type="EMBL" id="KGG19278.1"/>
    </source>
</evidence>
<dbReference type="AlphaFoldDB" id="A0A0A2BYX2"/>
<organism evidence="1 2">
    <name type="scientific">Prochlorococcus marinus str. PAC1</name>
    <dbReference type="NCBI Taxonomy" id="59924"/>
    <lineage>
        <taxon>Bacteria</taxon>
        <taxon>Bacillati</taxon>
        <taxon>Cyanobacteriota</taxon>
        <taxon>Cyanophyceae</taxon>
        <taxon>Synechococcales</taxon>
        <taxon>Prochlorococcaceae</taxon>
        <taxon>Prochlorococcus</taxon>
    </lineage>
</organism>
<evidence type="ECO:0000313" key="2">
    <source>
        <dbReference type="Proteomes" id="UP000030392"/>
    </source>
</evidence>
<reference evidence="2" key="1">
    <citation type="journal article" date="2014" name="Sci. Data">
        <title>Genomes of diverse isolates of the marine cyanobacterium Prochlorococcus.</title>
        <authorList>
            <person name="Biller S."/>
            <person name="Berube P."/>
            <person name="Thompson J."/>
            <person name="Kelly L."/>
            <person name="Roggensack S."/>
            <person name="Awad L."/>
            <person name="Roache-Johnson K."/>
            <person name="Ding H."/>
            <person name="Giovannoni S.J."/>
            <person name="Moore L.R."/>
            <person name="Chisholm S.W."/>
        </authorList>
    </citation>
    <scope>NUCLEOTIDE SEQUENCE [LARGE SCALE GENOMIC DNA]</scope>
    <source>
        <strain evidence="2">PAC1</strain>
    </source>
</reference>
<comment type="caution">
    <text evidence="1">The sequence shown here is derived from an EMBL/GenBank/DDBJ whole genome shotgun (WGS) entry which is preliminary data.</text>
</comment>
<dbReference type="Proteomes" id="UP000030392">
    <property type="component" value="Unassembled WGS sequence"/>
</dbReference>
<gene>
    <name evidence="1" type="ORF">EV03_1658</name>
</gene>
<protein>
    <submittedName>
        <fullName evidence="1">Uncharacterized protein</fullName>
    </submittedName>
</protein>
<accession>A0A0A2BYX2</accession>
<sequence>MVTPASQSHSELLNYWAKIEGRSVSSLCSSLLEEAVYKSLESGRANSIAIKMMEKVSQQRERGLQIAHQLNLRNEQVRGNEIYWQEYEKALNNNQDKIDQDEEAIPGLSIDKWQVNEKKLAGIKATDSYSTQFSNDVLGEFAELVGKMKIERNQKMHAFEILKEFFIKNASEAIFDEERFEHLLKTVNSEKSKSKRFNIFKKYINEWEKKVPEDPGAYSL</sequence>
<dbReference type="EMBL" id="JNAX01000015">
    <property type="protein sequence ID" value="KGG19278.1"/>
    <property type="molecule type" value="Genomic_DNA"/>
</dbReference>
<name>A0A0A2BYX2_PROMR</name>